<gene>
    <name evidence="1" type="ORF">PAXRUDRAFT_631145</name>
</gene>
<protein>
    <submittedName>
        <fullName evidence="1">Uncharacterized protein</fullName>
    </submittedName>
</protein>
<dbReference type="HOGENOM" id="CLU_2758557_0_0_1"/>
<evidence type="ECO:0000313" key="2">
    <source>
        <dbReference type="Proteomes" id="UP000054538"/>
    </source>
</evidence>
<proteinExistence type="predicted"/>
<name>A0A0D0E390_9AGAM</name>
<dbReference type="Proteomes" id="UP000054538">
    <property type="component" value="Unassembled WGS sequence"/>
</dbReference>
<keyword evidence="2" id="KW-1185">Reference proteome</keyword>
<dbReference type="AlphaFoldDB" id="A0A0D0E390"/>
<organism evidence="1 2">
    <name type="scientific">Paxillus rubicundulus Ve08.2h10</name>
    <dbReference type="NCBI Taxonomy" id="930991"/>
    <lineage>
        <taxon>Eukaryota</taxon>
        <taxon>Fungi</taxon>
        <taxon>Dikarya</taxon>
        <taxon>Basidiomycota</taxon>
        <taxon>Agaricomycotina</taxon>
        <taxon>Agaricomycetes</taxon>
        <taxon>Agaricomycetidae</taxon>
        <taxon>Boletales</taxon>
        <taxon>Paxilineae</taxon>
        <taxon>Paxillaceae</taxon>
        <taxon>Paxillus</taxon>
    </lineage>
</organism>
<dbReference type="InParanoid" id="A0A0D0E390"/>
<evidence type="ECO:0000313" key="1">
    <source>
        <dbReference type="EMBL" id="KIK91410.1"/>
    </source>
</evidence>
<reference evidence="1 2" key="1">
    <citation type="submission" date="2014-04" db="EMBL/GenBank/DDBJ databases">
        <authorList>
            <consortium name="DOE Joint Genome Institute"/>
            <person name="Kuo A."/>
            <person name="Kohler A."/>
            <person name="Jargeat P."/>
            <person name="Nagy L.G."/>
            <person name="Floudas D."/>
            <person name="Copeland A."/>
            <person name="Barry K.W."/>
            <person name="Cichocki N."/>
            <person name="Veneault-Fourrey C."/>
            <person name="LaButti K."/>
            <person name="Lindquist E.A."/>
            <person name="Lipzen A."/>
            <person name="Lundell T."/>
            <person name="Morin E."/>
            <person name="Murat C."/>
            <person name="Sun H."/>
            <person name="Tunlid A."/>
            <person name="Henrissat B."/>
            <person name="Grigoriev I.V."/>
            <person name="Hibbett D.S."/>
            <person name="Martin F."/>
            <person name="Nordberg H.P."/>
            <person name="Cantor M.N."/>
            <person name="Hua S.X."/>
        </authorList>
    </citation>
    <scope>NUCLEOTIDE SEQUENCE [LARGE SCALE GENOMIC DNA]</scope>
    <source>
        <strain evidence="1 2">Ve08.2h10</strain>
    </source>
</reference>
<accession>A0A0D0E390</accession>
<reference evidence="2" key="2">
    <citation type="submission" date="2015-01" db="EMBL/GenBank/DDBJ databases">
        <title>Evolutionary Origins and Diversification of the Mycorrhizal Mutualists.</title>
        <authorList>
            <consortium name="DOE Joint Genome Institute"/>
            <consortium name="Mycorrhizal Genomics Consortium"/>
            <person name="Kohler A."/>
            <person name="Kuo A."/>
            <person name="Nagy L.G."/>
            <person name="Floudas D."/>
            <person name="Copeland A."/>
            <person name="Barry K.W."/>
            <person name="Cichocki N."/>
            <person name="Veneault-Fourrey C."/>
            <person name="LaButti K."/>
            <person name="Lindquist E.A."/>
            <person name="Lipzen A."/>
            <person name="Lundell T."/>
            <person name="Morin E."/>
            <person name="Murat C."/>
            <person name="Riley R."/>
            <person name="Ohm R."/>
            <person name="Sun H."/>
            <person name="Tunlid A."/>
            <person name="Henrissat B."/>
            <person name="Grigoriev I.V."/>
            <person name="Hibbett D.S."/>
            <person name="Martin F."/>
        </authorList>
    </citation>
    <scope>NUCLEOTIDE SEQUENCE [LARGE SCALE GENOMIC DNA]</scope>
    <source>
        <strain evidence="2">Ve08.2h10</strain>
    </source>
</reference>
<sequence length="70" mass="7993">MSRSLRRHHWLHLVHYEIIESCSIDSTFNNLHHSIAVKQESLQNAPMLAALKQCHLSCTNTSPCMPKALI</sequence>
<dbReference type="EMBL" id="KN825390">
    <property type="protein sequence ID" value="KIK91410.1"/>
    <property type="molecule type" value="Genomic_DNA"/>
</dbReference>